<protein>
    <submittedName>
        <fullName evidence="1">Uncharacterized protein</fullName>
    </submittedName>
</protein>
<gene>
    <name evidence="1" type="ORF">N7449_011026</name>
</gene>
<keyword evidence="2" id="KW-1185">Reference proteome</keyword>
<evidence type="ECO:0000313" key="1">
    <source>
        <dbReference type="EMBL" id="KAJ5186262.1"/>
    </source>
</evidence>
<dbReference type="Proteomes" id="UP001150942">
    <property type="component" value="Unassembled WGS sequence"/>
</dbReference>
<proteinExistence type="predicted"/>
<organism evidence="1 2">
    <name type="scientific">Penicillium cf. viridicatum</name>
    <dbReference type="NCBI Taxonomy" id="2972119"/>
    <lineage>
        <taxon>Eukaryota</taxon>
        <taxon>Fungi</taxon>
        <taxon>Dikarya</taxon>
        <taxon>Ascomycota</taxon>
        <taxon>Pezizomycotina</taxon>
        <taxon>Eurotiomycetes</taxon>
        <taxon>Eurotiomycetidae</taxon>
        <taxon>Eurotiales</taxon>
        <taxon>Aspergillaceae</taxon>
        <taxon>Penicillium</taxon>
    </lineage>
</organism>
<sequence>MAQEIITVGTYSQQTLFSPRCLCCRPIATRGATDVFSSVLRQQKAIQHSLSMHDFILLDLQVTLLWPSNLGLCHLTHSPYLLTNPALCLLYVAAQLPAWPLVTRWTRALVPVCRTLQLRFHFKVGWHVC</sequence>
<evidence type="ECO:0000313" key="2">
    <source>
        <dbReference type="Proteomes" id="UP001150942"/>
    </source>
</evidence>
<accession>A0A9W9M3U0</accession>
<reference evidence="1" key="2">
    <citation type="journal article" date="2023" name="IMA Fungus">
        <title>Comparative genomic study of the Penicillium genus elucidates a diverse pangenome and 15 lateral gene transfer events.</title>
        <authorList>
            <person name="Petersen C."/>
            <person name="Sorensen T."/>
            <person name="Nielsen M.R."/>
            <person name="Sondergaard T.E."/>
            <person name="Sorensen J.L."/>
            <person name="Fitzpatrick D.A."/>
            <person name="Frisvad J.C."/>
            <person name="Nielsen K.L."/>
        </authorList>
    </citation>
    <scope>NUCLEOTIDE SEQUENCE</scope>
    <source>
        <strain evidence="1">IBT 20477</strain>
    </source>
</reference>
<dbReference type="AlphaFoldDB" id="A0A9W9M3U0"/>
<reference evidence="1" key="1">
    <citation type="submission" date="2022-11" db="EMBL/GenBank/DDBJ databases">
        <authorList>
            <person name="Petersen C."/>
        </authorList>
    </citation>
    <scope>NUCLEOTIDE SEQUENCE</scope>
    <source>
        <strain evidence="1">IBT 20477</strain>
    </source>
</reference>
<dbReference type="EMBL" id="JAPQKQ010000008">
    <property type="protein sequence ID" value="KAJ5186262.1"/>
    <property type="molecule type" value="Genomic_DNA"/>
</dbReference>
<name>A0A9W9M3U0_9EURO</name>
<comment type="caution">
    <text evidence="1">The sequence shown here is derived from an EMBL/GenBank/DDBJ whole genome shotgun (WGS) entry which is preliminary data.</text>
</comment>